<keyword evidence="4" id="KW-1185">Reference proteome</keyword>
<evidence type="ECO:0000313" key="3">
    <source>
        <dbReference type="EMBL" id="CAL1147417.1"/>
    </source>
</evidence>
<evidence type="ECO:0000313" key="2">
    <source>
        <dbReference type="EMBL" id="CAI3994042.1"/>
    </source>
</evidence>
<dbReference type="Proteomes" id="UP001152797">
    <property type="component" value="Unassembled WGS sequence"/>
</dbReference>
<dbReference type="EMBL" id="CAMXCT020001902">
    <property type="protein sequence ID" value="CAL1147417.1"/>
    <property type="molecule type" value="Genomic_DNA"/>
</dbReference>
<sequence>MAAAQPGASNSPAEVVVDPVCVQQITDLLNSKKPVNQLLDQVVKVLSKYGLAYTSTLTPGQLLCHPQNRSKAMVNCLDMWDKGAKMLQVGMSRQLIGHSLAIELAIDPVKRQDQVNANSMLVQEADGGLAPISGQERYLTLSSSHTTAFLRAIQHGCPPKTLNLEGGLDISKDDPCWDLITQGWTWTILSHLVETQFPQLPTMLQSALNSPNQVMKAANELELAAQLSQYFSLGLELQEAKEKVLAINTCPAEVLKCLTHMVQNYCGGRNSNIQLLVGQDLMESLAYTNFKQPGELFTLCRIALWATMLTTWKHQDGIQKLVTKADIEKLKSKTNISKLQLAERQLQGALDVVEKCQDQQHATKCLGRMMIRTILFILQKQKWGKETSKTWKTQDEILEAFTQEMANPKVESLQAAEPLVPRDLAKASSQDMALFQNPHIKLNKLHLALQNCFYSHTFFFNWLPPYSNDLHPSTFPRYNQQKDYPGKVFELTALDDSKATMVHKPVLAPPITLQIPFEELSKWKVSKAKMPEMYPAHRTQDMLPQALPFCKEEVARMEATLALHEACQKHAVSPQQVAFALHPASLFTLEAIKKPKGLKLIPMGHLSKAKDELPKGAITMEHGGVTWHIHPWKQFHDWERQPQPQESLVPFWWCKPAENDYNMEFSTITLHTMGSNFKIPCLTNMDKVGPNETLNYQKIDPAADDQGDAEDNPSHAPKKRRKA</sequence>
<protein>
    <submittedName>
        <fullName evidence="2">Uncharacterized protein</fullName>
    </submittedName>
</protein>
<reference evidence="2" key="1">
    <citation type="submission" date="2022-10" db="EMBL/GenBank/DDBJ databases">
        <authorList>
            <person name="Chen Y."/>
            <person name="Dougan E. K."/>
            <person name="Chan C."/>
            <person name="Rhodes N."/>
            <person name="Thang M."/>
        </authorList>
    </citation>
    <scope>NUCLEOTIDE SEQUENCE</scope>
</reference>
<proteinExistence type="predicted"/>
<dbReference type="AlphaFoldDB" id="A0A9P1G1I4"/>
<reference evidence="3" key="2">
    <citation type="submission" date="2024-04" db="EMBL/GenBank/DDBJ databases">
        <authorList>
            <person name="Chen Y."/>
            <person name="Shah S."/>
            <person name="Dougan E. K."/>
            <person name="Thang M."/>
            <person name="Chan C."/>
        </authorList>
    </citation>
    <scope>NUCLEOTIDE SEQUENCE [LARGE SCALE GENOMIC DNA]</scope>
</reference>
<feature type="region of interest" description="Disordered" evidence="1">
    <location>
        <begin position="692"/>
        <end position="723"/>
    </location>
</feature>
<organism evidence="2">
    <name type="scientific">Cladocopium goreaui</name>
    <dbReference type="NCBI Taxonomy" id="2562237"/>
    <lineage>
        <taxon>Eukaryota</taxon>
        <taxon>Sar</taxon>
        <taxon>Alveolata</taxon>
        <taxon>Dinophyceae</taxon>
        <taxon>Suessiales</taxon>
        <taxon>Symbiodiniaceae</taxon>
        <taxon>Cladocopium</taxon>
    </lineage>
</organism>
<dbReference type="EMBL" id="CAMXCT030001902">
    <property type="protein sequence ID" value="CAL4781354.1"/>
    <property type="molecule type" value="Genomic_DNA"/>
</dbReference>
<gene>
    <name evidence="2" type="ORF">C1SCF055_LOCUS20725</name>
</gene>
<feature type="compositionally biased region" description="Acidic residues" evidence="1">
    <location>
        <begin position="702"/>
        <end position="711"/>
    </location>
</feature>
<dbReference type="EMBL" id="CAMXCT010001902">
    <property type="protein sequence ID" value="CAI3994042.1"/>
    <property type="molecule type" value="Genomic_DNA"/>
</dbReference>
<evidence type="ECO:0000256" key="1">
    <source>
        <dbReference type="SAM" id="MobiDB-lite"/>
    </source>
</evidence>
<evidence type="ECO:0000313" key="4">
    <source>
        <dbReference type="Proteomes" id="UP001152797"/>
    </source>
</evidence>
<accession>A0A9P1G1I4</accession>
<name>A0A9P1G1I4_9DINO</name>
<comment type="caution">
    <text evidence="2">The sequence shown here is derived from an EMBL/GenBank/DDBJ whole genome shotgun (WGS) entry which is preliminary data.</text>
</comment>